<protein>
    <submittedName>
        <fullName evidence="3">Vacuolar proton pump d subunit, putative</fullName>
    </submittedName>
</protein>
<dbReference type="Pfam" id="PF01992">
    <property type="entry name" value="vATP-synt_AC39"/>
    <property type="match status" value="2"/>
</dbReference>
<keyword evidence="2" id="KW-0406">Ion transport</keyword>
<dbReference type="GO" id="GO:0033179">
    <property type="term" value="C:proton-transporting V-type ATPase, V0 domain"/>
    <property type="evidence" value="ECO:0007669"/>
    <property type="project" value="InterPro"/>
</dbReference>
<name>L8H122_ACACF</name>
<evidence type="ECO:0000256" key="1">
    <source>
        <dbReference type="ARBA" id="ARBA00022448"/>
    </source>
</evidence>
<gene>
    <name evidence="3" type="ORF">ACA1_232690</name>
</gene>
<keyword evidence="4" id="KW-1185">Reference proteome</keyword>
<dbReference type="SUPFAM" id="SSF103486">
    <property type="entry name" value="V-type ATP synthase subunit C"/>
    <property type="match status" value="1"/>
</dbReference>
<dbReference type="VEuPathDB" id="AmoebaDB:ACA1_232690"/>
<keyword evidence="1" id="KW-0813">Transport</keyword>
<dbReference type="GeneID" id="14919894"/>
<dbReference type="OMA" id="ETRNIIW"/>
<evidence type="ECO:0000313" key="4">
    <source>
        <dbReference type="Proteomes" id="UP000011083"/>
    </source>
</evidence>
<dbReference type="InterPro" id="IPR036079">
    <property type="entry name" value="ATPase_csu/dsu_sf"/>
</dbReference>
<dbReference type="InterPro" id="IPR044911">
    <property type="entry name" value="V-type_ATPase_csu/dsu_dom_3"/>
</dbReference>
<dbReference type="Gene3D" id="1.10.132.50">
    <property type="entry name" value="ATP synthase (C/AC39) subunit, domain 3"/>
    <property type="match status" value="1"/>
</dbReference>
<accession>L8H122</accession>
<dbReference type="AlphaFoldDB" id="L8H122"/>
<dbReference type="Proteomes" id="UP000011083">
    <property type="component" value="Unassembled WGS sequence"/>
</dbReference>
<dbReference type="GO" id="GO:0046961">
    <property type="term" value="F:proton-transporting ATPase activity, rotational mechanism"/>
    <property type="evidence" value="ECO:0007669"/>
    <property type="project" value="InterPro"/>
</dbReference>
<evidence type="ECO:0000313" key="3">
    <source>
        <dbReference type="EMBL" id="ELR18922.1"/>
    </source>
</evidence>
<dbReference type="PANTHER" id="PTHR11028">
    <property type="entry name" value="VACUOLAR ATP SYNTHASE SUBUNIT AC39"/>
    <property type="match status" value="1"/>
</dbReference>
<dbReference type="InterPro" id="IPR016727">
    <property type="entry name" value="ATPase_V0-cplx_dsu"/>
</dbReference>
<dbReference type="OrthoDB" id="10250083at2759"/>
<reference evidence="3 4" key="1">
    <citation type="journal article" date="2013" name="Genome Biol.">
        <title>Genome of Acanthamoeba castellanii highlights extensive lateral gene transfer and early evolution of tyrosine kinase signaling.</title>
        <authorList>
            <person name="Clarke M."/>
            <person name="Lohan A.J."/>
            <person name="Liu B."/>
            <person name="Lagkouvardos I."/>
            <person name="Roy S."/>
            <person name="Zafar N."/>
            <person name="Bertelli C."/>
            <person name="Schilde C."/>
            <person name="Kianianmomeni A."/>
            <person name="Burglin T.R."/>
            <person name="Frech C."/>
            <person name="Turcotte B."/>
            <person name="Kopec K.O."/>
            <person name="Synnott J.M."/>
            <person name="Choo C."/>
            <person name="Paponov I."/>
            <person name="Finkler A."/>
            <person name="Soon Heng Tan C."/>
            <person name="Hutchins A.P."/>
            <person name="Weinmeier T."/>
            <person name="Rattei T."/>
            <person name="Chu J.S."/>
            <person name="Gimenez G."/>
            <person name="Irimia M."/>
            <person name="Rigden D.J."/>
            <person name="Fitzpatrick D.A."/>
            <person name="Lorenzo-Morales J."/>
            <person name="Bateman A."/>
            <person name="Chiu C.H."/>
            <person name="Tang P."/>
            <person name="Hegemann P."/>
            <person name="Fromm H."/>
            <person name="Raoult D."/>
            <person name="Greub G."/>
            <person name="Miranda-Saavedra D."/>
            <person name="Chen N."/>
            <person name="Nash P."/>
            <person name="Ginger M.L."/>
            <person name="Horn M."/>
            <person name="Schaap P."/>
            <person name="Caler L."/>
            <person name="Loftus B."/>
        </authorList>
    </citation>
    <scope>NUCLEOTIDE SEQUENCE [LARGE SCALE GENOMIC DNA]</scope>
    <source>
        <strain evidence="3 4">Neff</strain>
    </source>
</reference>
<dbReference type="InterPro" id="IPR002843">
    <property type="entry name" value="ATPase_V0-cplx_csu/dsu"/>
</dbReference>
<dbReference type="EMBL" id="KB007939">
    <property type="protein sequence ID" value="ELR18922.1"/>
    <property type="molecule type" value="Genomic_DNA"/>
</dbReference>
<proteinExistence type="predicted"/>
<evidence type="ECO:0000256" key="2">
    <source>
        <dbReference type="ARBA" id="ARBA00023065"/>
    </source>
</evidence>
<dbReference type="RefSeq" id="XP_004340986.1">
    <property type="nucleotide sequence ID" value="XM_004340938.1"/>
</dbReference>
<sequence length="304" mass="35205">MANTSGLYGYYDVNPMRRSIMTFNIDDGFPEAIVRGYRSGILTPADYANLTQCESLEDMKLHLASTDYGDFLQNEPSPIHTTTIAEKCTQKLIEEFQYVRANCFEPLSTFLDYISFLGCLSQEDLNEMNIELIRNTLYKAYLQDFYRYCQVLGGDTAEVMGEILQFEADRRAINITINSFGTELRKEEREALYPNFGLLYPEGTKKLGQADRVDQVKDIVDTFSNYGRLFDESGHNSDKSLEDAFFAYEVKLNQLSFDRQMQYGVFYAYIKLKEQEIRNLVWIAECISQQLKSKINNYIPIFKD</sequence>
<dbReference type="KEGG" id="acan:ACA1_232690"/>
<dbReference type="STRING" id="1257118.L8H122"/>
<organism evidence="3 4">
    <name type="scientific">Acanthamoeba castellanii (strain ATCC 30010 / Neff)</name>
    <dbReference type="NCBI Taxonomy" id="1257118"/>
    <lineage>
        <taxon>Eukaryota</taxon>
        <taxon>Amoebozoa</taxon>
        <taxon>Discosea</taxon>
        <taxon>Longamoebia</taxon>
        <taxon>Centramoebida</taxon>
        <taxon>Acanthamoebidae</taxon>
        <taxon>Acanthamoeba</taxon>
    </lineage>
</organism>